<comment type="caution">
    <text evidence="1">The sequence shown here is derived from an EMBL/GenBank/DDBJ whole genome shotgun (WGS) entry which is preliminary data.</text>
</comment>
<accession>A0A495JNH3</accession>
<keyword evidence="2" id="KW-1185">Reference proteome</keyword>
<proteinExistence type="predicted"/>
<evidence type="ECO:0000313" key="2">
    <source>
        <dbReference type="Proteomes" id="UP000277671"/>
    </source>
</evidence>
<sequence>MVRGHGHPQIRATHAKTLEFTHDTDVTQRATCVVGVGTELDPAELGLLRGRVRFTVEADGHEATGEATINPEHAVRDGLVLRRSHHADPGTLAFAATLTADDLDRDLVAALTDPATAVTLSLVEVAVPAPLILLRSAGQSLPEGRLGLLWRHADEAVDLGAVREPAAARATVARSGVLAVTLPGTLDEATPAALGWLAVAAQAGARFALPAAGPTETLYAAGLPPTPVLSLGRVDRRSVRRPEVEVALRSALAPTVLTVPAEEVDAVLEHVVAATPGRRVAVPDGQPDVGTAMSWTTADRAGSAVRRVGAAEVTIVLAAAVAVDQPVDLDALVRALAGAGVSPRTLSEALAPFGLNRRRVYDALGPGRSSGGS</sequence>
<gene>
    <name evidence="1" type="ORF">BDK92_4262</name>
</gene>
<name>A0A495JNH3_9ACTN</name>
<dbReference type="InterPro" id="IPR007171">
    <property type="entry name" value="DUF371"/>
</dbReference>
<dbReference type="InterPro" id="IPR023131">
    <property type="entry name" value="Mth639-like_dom_sf"/>
</dbReference>
<dbReference type="EMBL" id="RBKT01000001">
    <property type="protein sequence ID" value="RKR89902.1"/>
    <property type="molecule type" value="Genomic_DNA"/>
</dbReference>
<reference evidence="1 2" key="1">
    <citation type="submission" date="2018-10" db="EMBL/GenBank/DDBJ databases">
        <title>Sequencing the genomes of 1000 actinobacteria strains.</title>
        <authorList>
            <person name="Klenk H.-P."/>
        </authorList>
    </citation>
    <scope>NUCLEOTIDE SEQUENCE [LARGE SCALE GENOMIC DNA]</scope>
    <source>
        <strain evidence="1 2">DSM 45175</strain>
    </source>
</reference>
<evidence type="ECO:0000313" key="1">
    <source>
        <dbReference type="EMBL" id="RKR89902.1"/>
    </source>
</evidence>
<protein>
    <recommendedName>
        <fullName evidence="3">DUF371 domain-containing protein</fullName>
    </recommendedName>
</protein>
<dbReference type="AlphaFoldDB" id="A0A495JNH3"/>
<dbReference type="PANTHER" id="PTHR40696">
    <property type="entry name" value="DUF371 FAMILY PROTEIN"/>
    <property type="match status" value="1"/>
</dbReference>
<dbReference type="Pfam" id="PF04027">
    <property type="entry name" value="DUF371"/>
    <property type="match status" value="1"/>
</dbReference>
<organism evidence="1 2">
    <name type="scientific">Micromonospora pisi</name>
    <dbReference type="NCBI Taxonomy" id="589240"/>
    <lineage>
        <taxon>Bacteria</taxon>
        <taxon>Bacillati</taxon>
        <taxon>Actinomycetota</taxon>
        <taxon>Actinomycetes</taxon>
        <taxon>Micromonosporales</taxon>
        <taxon>Micromonosporaceae</taxon>
        <taxon>Micromonospora</taxon>
    </lineage>
</organism>
<dbReference type="Gene3D" id="2.60.120.630">
    <property type="entry name" value="mth639 domain like"/>
    <property type="match status" value="1"/>
</dbReference>
<evidence type="ECO:0008006" key="3">
    <source>
        <dbReference type="Google" id="ProtNLM"/>
    </source>
</evidence>
<dbReference type="PANTHER" id="PTHR40696:SF1">
    <property type="entry name" value="DUF371 DOMAIN-CONTAINING PROTEIN"/>
    <property type="match status" value="1"/>
</dbReference>
<dbReference type="Proteomes" id="UP000277671">
    <property type="component" value="Unassembled WGS sequence"/>
</dbReference>